<feature type="transmembrane region" description="Helical" evidence="5">
    <location>
        <begin position="37"/>
        <end position="55"/>
    </location>
</feature>
<feature type="transmembrane region" description="Helical" evidence="5">
    <location>
        <begin position="154"/>
        <end position="176"/>
    </location>
</feature>
<feature type="transmembrane region" description="Helical" evidence="5">
    <location>
        <begin position="330"/>
        <end position="350"/>
    </location>
</feature>
<reference evidence="7 8" key="1">
    <citation type="submission" date="2024-08" db="EMBL/GenBank/DDBJ databases">
        <title>Whole-genome sequencing of halo(alkali)philic microorganisms from hypersaline lakes.</title>
        <authorList>
            <person name="Sorokin D.Y."/>
            <person name="Merkel A.Y."/>
            <person name="Messina E."/>
            <person name="Yakimov M."/>
        </authorList>
    </citation>
    <scope>NUCLEOTIDE SEQUENCE [LARGE SCALE GENOMIC DNA]</scope>
    <source>
        <strain evidence="7 8">Cl-TMA</strain>
    </source>
</reference>
<evidence type="ECO:0000259" key="6">
    <source>
        <dbReference type="Pfam" id="PF04932"/>
    </source>
</evidence>
<keyword evidence="2 5" id="KW-0812">Transmembrane</keyword>
<evidence type="ECO:0000313" key="8">
    <source>
        <dbReference type="Proteomes" id="UP001575181"/>
    </source>
</evidence>
<feature type="transmembrane region" description="Helical" evidence="5">
    <location>
        <begin position="233"/>
        <end position="251"/>
    </location>
</feature>
<dbReference type="RefSeq" id="WP_373657085.1">
    <property type="nucleotide sequence ID" value="NZ_JBGUAW010000012.1"/>
</dbReference>
<dbReference type="Gene3D" id="1.25.40.10">
    <property type="entry name" value="Tetratricopeptide repeat domain"/>
    <property type="match status" value="1"/>
</dbReference>
<dbReference type="EMBL" id="JBGUAW010000012">
    <property type="protein sequence ID" value="MFA9462295.1"/>
    <property type="molecule type" value="Genomic_DNA"/>
</dbReference>
<feature type="transmembrane region" description="Helical" evidence="5">
    <location>
        <begin position="123"/>
        <end position="142"/>
    </location>
</feature>
<feature type="transmembrane region" description="Helical" evidence="5">
    <location>
        <begin position="362"/>
        <end position="380"/>
    </location>
</feature>
<feature type="transmembrane region" description="Helical" evidence="5">
    <location>
        <begin position="206"/>
        <end position="226"/>
    </location>
</feature>
<protein>
    <submittedName>
        <fullName evidence="7">O-antigen ligase family protein</fullName>
    </submittedName>
</protein>
<dbReference type="InterPro" id="IPR051533">
    <property type="entry name" value="WaaL-like"/>
</dbReference>
<organism evidence="7 8">
    <name type="scientific">Thiohalorhabdus methylotrophus</name>
    <dbReference type="NCBI Taxonomy" id="3242694"/>
    <lineage>
        <taxon>Bacteria</taxon>
        <taxon>Pseudomonadati</taxon>
        <taxon>Pseudomonadota</taxon>
        <taxon>Gammaproteobacteria</taxon>
        <taxon>Thiohalorhabdales</taxon>
        <taxon>Thiohalorhabdaceae</taxon>
        <taxon>Thiohalorhabdus</taxon>
    </lineage>
</organism>
<feature type="transmembrane region" description="Helical" evidence="5">
    <location>
        <begin position="12"/>
        <end position="31"/>
    </location>
</feature>
<keyword evidence="7" id="KW-0436">Ligase</keyword>
<dbReference type="SUPFAM" id="SSF48452">
    <property type="entry name" value="TPR-like"/>
    <property type="match status" value="1"/>
</dbReference>
<evidence type="ECO:0000256" key="1">
    <source>
        <dbReference type="ARBA" id="ARBA00004141"/>
    </source>
</evidence>
<dbReference type="PANTHER" id="PTHR37422:SF23">
    <property type="entry name" value="TEICHURONIC ACID BIOSYNTHESIS PROTEIN TUAE"/>
    <property type="match status" value="1"/>
</dbReference>
<proteinExistence type="predicted"/>
<comment type="caution">
    <text evidence="7">The sequence shown here is derived from an EMBL/GenBank/DDBJ whole genome shotgun (WGS) entry which is preliminary data.</text>
</comment>
<feature type="transmembrane region" description="Helical" evidence="5">
    <location>
        <begin position="67"/>
        <end position="88"/>
    </location>
</feature>
<evidence type="ECO:0000313" key="7">
    <source>
        <dbReference type="EMBL" id="MFA9462295.1"/>
    </source>
</evidence>
<feature type="domain" description="O-antigen ligase-related" evidence="6">
    <location>
        <begin position="190"/>
        <end position="336"/>
    </location>
</feature>
<evidence type="ECO:0000256" key="4">
    <source>
        <dbReference type="ARBA" id="ARBA00023136"/>
    </source>
</evidence>
<sequence length="673" mass="74859">MSAVPSVPARAGPWLIPGLVAFGLGTGLFYNGLDHRYLFLAVSALWVALLAALWPGFRSHWSVPRSAVVGGVVLLWAFWGVSLTWSTVPYTSAIYYWWLGTLPVTFLLLVLAREPDRVLRGTLSLLGVLVLLLGLAALIQYYGFPEIRRARWPFLNPNSLAGLLNLFLVPAFWAFFRSARRGRSILALLAACILFAGVLATGSRGALVGLAVGAGVLLGVGVRVTPLVRRRRTAVLVLALSAVFTVMSLTGPSDLGERVRSLSDPAAEGSWRTRLHLWSATWHMVQDHPWLGTGLGTFFLHFPRYRHPEDGSGGYYAHMDPLQFWAETGIAGPLLFYLILIGVLARTVRALRAPGVEPERKLGILGWFGGLLAVAVHTHITFHLYLLPTLIALGAALAAWYRLTEQALETERRRVALPRAVRPWLFQGLAAMIASQAAFQTFLPVWVETAQANARQRITSGEYTRGLRHLNAITRFAPHYDGVYLAKAELILRILKGTPTLAREKQRSLFREGLRDLRRAERRNALRPQAPYLRGALWGSAGWQSPTVRRDRARAAWREALGRDPRFLPARHALARLEWRSGNRERALALVRDALAWRYPGAGKASLYRQGAQWLFELGRRERARSFLREAQRIGEGFRRDTVPEGDPTPVDGAHSEKSAFLNALPVRFPGKP</sequence>
<keyword evidence="3 5" id="KW-1133">Transmembrane helix</keyword>
<keyword evidence="4 5" id="KW-0472">Membrane</keyword>
<keyword evidence="8" id="KW-1185">Reference proteome</keyword>
<dbReference type="InterPro" id="IPR011990">
    <property type="entry name" value="TPR-like_helical_dom_sf"/>
</dbReference>
<dbReference type="Proteomes" id="UP001575181">
    <property type="component" value="Unassembled WGS sequence"/>
</dbReference>
<accession>A0ABV4TYA8</accession>
<comment type="subcellular location">
    <subcellularLocation>
        <location evidence="1">Membrane</location>
        <topology evidence="1">Multi-pass membrane protein</topology>
    </subcellularLocation>
</comment>
<evidence type="ECO:0000256" key="5">
    <source>
        <dbReference type="SAM" id="Phobius"/>
    </source>
</evidence>
<dbReference type="InterPro" id="IPR007016">
    <property type="entry name" value="O-antigen_ligase-rel_domated"/>
</dbReference>
<name>A0ABV4TYA8_9GAMM</name>
<dbReference type="Pfam" id="PF04932">
    <property type="entry name" value="Wzy_C"/>
    <property type="match status" value="1"/>
</dbReference>
<evidence type="ECO:0000256" key="2">
    <source>
        <dbReference type="ARBA" id="ARBA00022692"/>
    </source>
</evidence>
<feature type="transmembrane region" description="Helical" evidence="5">
    <location>
        <begin position="94"/>
        <end position="111"/>
    </location>
</feature>
<dbReference type="PANTHER" id="PTHR37422">
    <property type="entry name" value="TEICHURONIC ACID BIOSYNTHESIS PROTEIN TUAE"/>
    <property type="match status" value="1"/>
</dbReference>
<evidence type="ECO:0000256" key="3">
    <source>
        <dbReference type="ARBA" id="ARBA00022989"/>
    </source>
</evidence>
<feature type="transmembrane region" description="Helical" evidence="5">
    <location>
        <begin position="183"/>
        <end position="200"/>
    </location>
</feature>
<dbReference type="GO" id="GO:0016874">
    <property type="term" value="F:ligase activity"/>
    <property type="evidence" value="ECO:0007669"/>
    <property type="project" value="UniProtKB-KW"/>
</dbReference>
<gene>
    <name evidence="7" type="ORF">ACERLL_15885</name>
</gene>